<dbReference type="EMBL" id="QGKW02001988">
    <property type="protein sequence ID" value="KAF2551476.1"/>
    <property type="molecule type" value="Genomic_DNA"/>
</dbReference>
<comment type="caution">
    <text evidence="1">The sequence shown here is derived from an EMBL/GenBank/DDBJ whole genome shotgun (WGS) entry which is preliminary data.</text>
</comment>
<dbReference type="Proteomes" id="UP000712281">
    <property type="component" value="Unassembled WGS sequence"/>
</dbReference>
<dbReference type="AlphaFoldDB" id="A0A8S9H326"/>
<accession>A0A8S9H326</accession>
<sequence>MHTEEYDEDYEEEQETEYKAILDEEDRLFHHSFWDPDGYARAIDGHARQVSIEDIADTLRMANGAANLFMQQRTVPAHQQRVLAPRFRVPASRSRVPAPGSGSYLRSRVPVPESGTFFRLPGQVISPALK</sequence>
<evidence type="ECO:0000313" key="2">
    <source>
        <dbReference type="Proteomes" id="UP000712281"/>
    </source>
</evidence>
<proteinExistence type="predicted"/>
<gene>
    <name evidence="1" type="ORF">F2Q68_00033967</name>
</gene>
<reference evidence="1" key="1">
    <citation type="submission" date="2019-12" db="EMBL/GenBank/DDBJ databases">
        <title>Genome sequencing and annotation of Brassica cretica.</title>
        <authorList>
            <person name="Studholme D.J."/>
            <person name="Sarris P.F."/>
        </authorList>
    </citation>
    <scope>NUCLEOTIDE SEQUENCE</scope>
    <source>
        <strain evidence="1">PFS-001/15</strain>
        <tissue evidence="1">Leaf</tissue>
    </source>
</reference>
<evidence type="ECO:0000313" key="1">
    <source>
        <dbReference type="EMBL" id="KAF2551476.1"/>
    </source>
</evidence>
<organism evidence="1 2">
    <name type="scientific">Brassica cretica</name>
    <name type="common">Mustard</name>
    <dbReference type="NCBI Taxonomy" id="69181"/>
    <lineage>
        <taxon>Eukaryota</taxon>
        <taxon>Viridiplantae</taxon>
        <taxon>Streptophyta</taxon>
        <taxon>Embryophyta</taxon>
        <taxon>Tracheophyta</taxon>
        <taxon>Spermatophyta</taxon>
        <taxon>Magnoliopsida</taxon>
        <taxon>eudicotyledons</taxon>
        <taxon>Gunneridae</taxon>
        <taxon>Pentapetalae</taxon>
        <taxon>rosids</taxon>
        <taxon>malvids</taxon>
        <taxon>Brassicales</taxon>
        <taxon>Brassicaceae</taxon>
        <taxon>Brassiceae</taxon>
        <taxon>Brassica</taxon>
    </lineage>
</organism>
<name>A0A8S9H326_BRACR</name>
<protein>
    <submittedName>
        <fullName evidence="1">Uncharacterized protein</fullName>
    </submittedName>
</protein>